<keyword evidence="1" id="KW-1133">Transmembrane helix</keyword>
<feature type="domain" description="Ricin B lectin" evidence="2">
    <location>
        <begin position="504"/>
        <end position="579"/>
    </location>
</feature>
<dbReference type="PANTHER" id="PTHR38792:SF3">
    <property type="entry name" value="BNR_ASP-BOX REPEAT DOMAIN PROTEIN (AFU_ORTHOLOGUE AFUA_7G06430)-RELATED"/>
    <property type="match status" value="1"/>
</dbReference>
<keyword evidence="4" id="KW-1185">Reference proteome</keyword>
<keyword evidence="1" id="KW-0812">Transmembrane</keyword>
<dbReference type="SUPFAM" id="SSF50370">
    <property type="entry name" value="Ricin B-like lectins"/>
    <property type="match status" value="1"/>
</dbReference>
<dbReference type="InterPro" id="IPR036278">
    <property type="entry name" value="Sialidase_sf"/>
</dbReference>
<dbReference type="eggNOG" id="COG4409">
    <property type="taxonomic scope" value="Bacteria"/>
</dbReference>
<dbReference type="Gene3D" id="2.80.10.50">
    <property type="match status" value="1"/>
</dbReference>
<dbReference type="AlphaFoldDB" id="A0A087CJ71"/>
<proteinExistence type="predicted"/>
<dbReference type="EMBL" id="JGZI01000007">
    <property type="protein sequence ID" value="KFI83321.1"/>
    <property type="molecule type" value="Genomic_DNA"/>
</dbReference>
<organism evidence="3 4">
    <name type="scientific">Bifidobacterium psychraerophilum</name>
    <dbReference type="NCBI Taxonomy" id="218140"/>
    <lineage>
        <taxon>Bacteria</taxon>
        <taxon>Bacillati</taxon>
        <taxon>Actinomycetota</taxon>
        <taxon>Actinomycetes</taxon>
        <taxon>Bifidobacteriales</taxon>
        <taxon>Bifidobacteriaceae</taxon>
        <taxon>Bifidobacterium</taxon>
    </lineage>
</organism>
<dbReference type="GeneID" id="98299624"/>
<sequence length="822" mass="88819">MNKHIQQRVTGVLSLVAMLVAMVLVVPDARAYTPAAQTMYQMDGTTERCNKGGNYSGCIVYPKAAQLTDGRIVATFERSVGDPVGETLPVYASDDEGATWSKISEVKSPHELEPGNADYDDYVSNWTNPYLYTLPERVGDLSAGTLLLASVVTGDDEYYKEQKAVKGDSWYNSSDGDRKNTAIALFSSTDGGVHWEVQGIVTQGGWQGGSARSAGNIISTQNTYSQVDPVWEPYLMVYDGKLICYYSDERDYSGYDPETGVVRLADDDETGADNKGQILAHRTWSGEEGDAWSDAVLDASGKSFSDGKIGDGRPGMTNVVPTTDGKWLMTYEDWGGDGSTKYKISDNPLEFYKITGQGSNTNNLPVAGSGNLAQGGSPVTVALPDGSILYNASGSGDVWINRTGKSDGEWARYKTTLGGGYSRNLTYLSSGRVLILHTGFSGSQIQYADVDFGNTTGDYFTVTNKSKGLVIGTGGKTQDAAYTGDIPDITMEQPSAGDGDAAKTQQWHMQSKSSSSITFLNRSGGRAIVPWGSARNNVRVAQWVDEGSSKYEWKRIDAGDGYYRLQSVANEALYLTASGDDSVRLNTLSDSDDAQLWSFEKVETSSVSVDKTELRSLVTRALDLEKDKFTPLSWARFAARLDDAQKLLDDPSALQSAVDSARQSLDEALSALVSIAEDRYLDGGRIMVASNGGEITFTEPDEVSAYTSRVVTSAPKAGKVRLNSVHYDPQDASPGTYPFVVTYVLADSSQIHVRYTAVVVANSVQQNVVQNDSGKQTMRHQEMQARSSLADTGSYVSMALLLVIVAVLGGLPLVRLHRRGDA</sequence>
<dbReference type="SUPFAM" id="SSF50939">
    <property type="entry name" value="Sialidases"/>
    <property type="match status" value="1"/>
</dbReference>
<dbReference type="CDD" id="cd00161">
    <property type="entry name" value="beta-trefoil_Ricin-like"/>
    <property type="match status" value="1"/>
</dbReference>
<accession>A0A087CJ71</accession>
<evidence type="ECO:0000256" key="1">
    <source>
        <dbReference type="SAM" id="Phobius"/>
    </source>
</evidence>
<dbReference type="RefSeq" id="WP_081884104.1">
    <property type="nucleotide sequence ID" value="NZ_JGZI01000007.1"/>
</dbReference>
<feature type="transmembrane region" description="Helical" evidence="1">
    <location>
        <begin position="795"/>
        <end position="814"/>
    </location>
</feature>
<evidence type="ECO:0000313" key="4">
    <source>
        <dbReference type="Proteomes" id="UP000029050"/>
    </source>
</evidence>
<name>A0A087CJ71_9BIFI</name>
<dbReference type="Pfam" id="PF14200">
    <property type="entry name" value="RicinB_lectin_2"/>
    <property type="match status" value="1"/>
</dbReference>
<dbReference type="InterPro" id="IPR035992">
    <property type="entry name" value="Ricin_B-like_lectins"/>
</dbReference>
<dbReference type="InterPro" id="IPR000772">
    <property type="entry name" value="Ricin_B_lectin"/>
</dbReference>
<protein>
    <recommendedName>
        <fullName evidence="2">Ricin B lectin domain-containing protein</fullName>
    </recommendedName>
</protein>
<dbReference type="Gene3D" id="1.20.1270.70">
    <property type="entry name" value="Designed single chain three-helix bundle"/>
    <property type="match status" value="1"/>
</dbReference>
<evidence type="ECO:0000313" key="3">
    <source>
        <dbReference type="EMBL" id="KFI83321.1"/>
    </source>
</evidence>
<dbReference type="Gene3D" id="2.120.10.10">
    <property type="match status" value="1"/>
</dbReference>
<comment type="caution">
    <text evidence="3">The sequence shown here is derived from an EMBL/GenBank/DDBJ whole genome shotgun (WGS) entry which is preliminary data.</text>
</comment>
<dbReference type="Proteomes" id="UP000029050">
    <property type="component" value="Unassembled WGS sequence"/>
</dbReference>
<dbReference type="PANTHER" id="PTHR38792">
    <property type="entry name" value="BNR/ASP-BOX REPEAT DOMAIN PROTEIN (AFU_ORTHOLOGUE AFUA_7G06430)-RELATED"/>
    <property type="match status" value="1"/>
</dbReference>
<dbReference type="STRING" id="218140.BPSY_0417"/>
<reference evidence="3 4" key="1">
    <citation type="submission" date="2014-03" db="EMBL/GenBank/DDBJ databases">
        <title>Genomics of Bifidobacteria.</title>
        <authorList>
            <person name="Ventura M."/>
            <person name="Milani C."/>
            <person name="Lugli G.A."/>
        </authorList>
    </citation>
    <scope>NUCLEOTIDE SEQUENCE [LARGE SCALE GENOMIC DNA]</scope>
    <source>
        <strain evidence="3 4">LMG 21775</strain>
    </source>
</reference>
<gene>
    <name evidence="3" type="ORF">BPSY_0417</name>
</gene>
<keyword evidence="1" id="KW-0472">Membrane</keyword>
<evidence type="ECO:0000259" key="2">
    <source>
        <dbReference type="Pfam" id="PF14200"/>
    </source>
</evidence>
<dbReference type="OrthoDB" id="5958808at2"/>